<dbReference type="Proteomes" id="UP000193467">
    <property type="component" value="Unassembled WGS sequence"/>
</dbReference>
<evidence type="ECO:0000256" key="1">
    <source>
        <dbReference type="SAM" id="MobiDB-lite"/>
    </source>
</evidence>
<gene>
    <name evidence="3" type="ORF">BCR35DRAFT_303882</name>
</gene>
<keyword evidence="2" id="KW-0732">Signal</keyword>
<evidence type="ECO:0000313" key="3">
    <source>
        <dbReference type="EMBL" id="ORY81748.1"/>
    </source>
</evidence>
<feature type="chain" id="PRO_5012530912" evidence="2">
    <location>
        <begin position="28"/>
        <end position="59"/>
    </location>
</feature>
<feature type="region of interest" description="Disordered" evidence="1">
    <location>
        <begin position="40"/>
        <end position="59"/>
    </location>
</feature>
<name>A0A1Y2FCU8_9BASI</name>
<proteinExistence type="predicted"/>
<comment type="caution">
    <text evidence="3">The sequence shown here is derived from an EMBL/GenBank/DDBJ whole genome shotgun (WGS) entry which is preliminary data.</text>
</comment>
<dbReference type="InParanoid" id="A0A1Y2FCU8"/>
<evidence type="ECO:0000256" key="2">
    <source>
        <dbReference type="SAM" id="SignalP"/>
    </source>
</evidence>
<feature type="signal peptide" evidence="2">
    <location>
        <begin position="1"/>
        <end position="27"/>
    </location>
</feature>
<reference evidence="3 4" key="1">
    <citation type="submission" date="2016-07" db="EMBL/GenBank/DDBJ databases">
        <title>Pervasive Adenine N6-methylation of Active Genes in Fungi.</title>
        <authorList>
            <consortium name="DOE Joint Genome Institute"/>
            <person name="Mondo S.J."/>
            <person name="Dannebaum R.O."/>
            <person name="Kuo R.C."/>
            <person name="Labutti K."/>
            <person name="Haridas S."/>
            <person name="Kuo A."/>
            <person name="Salamov A."/>
            <person name="Ahrendt S.R."/>
            <person name="Lipzen A."/>
            <person name="Sullivan W."/>
            <person name="Andreopoulos W.B."/>
            <person name="Clum A."/>
            <person name="Lindquist E."/>
            <person name="Daum C."/>
            <person name="Ramamoorthy G.K."/>
            <person name="Gryganskyi A."/>
            <person name="Culley D."/>
            <person name="Magnuson J.K."/>
            <person name="James T.Y."/>
            <person name="O'Malley M.A."/>
            <person name="Stajich J.E."/>
            <person name="Spatafora J.W."/>
            <person name="Visel A."/>
            <person name="Grigoriev I.V."/>
        </authorList>
    </citation>
    <scope>NUCLEOTIDE SEQUENCE [LARGE SCALE GENOMIC DNA]</scope>
    <source>
        <strain evidence="3 4">62-1032</strain>
    </source>
</reference>
<organism evidence="3 4">
    <name type="scientific">Leucosporidium creatinivorum</name>
    <dbReference type="NCBI Taxonomy" id="106004"/>
    <lineage>
        <taxon>Eukaryota</taxon>
        <taxon>Fungi</taxon>
        <taxon>Dikarya</taxon>
        <taxon>Basidiomycota</taxon>
        <taxon>Pucciniomycotina</taxon>
        <taxon>Microbotryomycetes</taxon>
        <taxon>Leucosporidiales</taxon>
        <taxon>Leucosporidium</taxon>
    </lineage>
</organism>
<accession>A0A1Y2FCU8</accession>
<evidence type="ECO:0000313" key="4">
    <source>
        <dbReference type="Proteomes" id="UP000193467"/>
    </source>
</evidence>
<dbReference type="AlphaFoldDB" id="A0A1Y2FCU8"/>
<sequence length="59" mass="6175">MMKLAIEGPQHLLVGLLLCFSSPLIAGAAEYVVHDDQLELGGEGREGGAKGGRSRGRGR</sequence>
<keyword evidence="4" id="KW-1185">Reference proteome</keyword>
<dbReference type="EMBL" id="MCGR01000022">
    <property type="protein sequence ID" value="ORY81748.1"/>
    <property type="molecule type" value="Genomic_DNA"/>
</dbReference>
<protein>
    <submittedName>
        <fullName evidence="3">Uncharacterized protein</fullName>
    </submittedName>
</protein>